<evidence type="ECO:0000313" key="3">
    <source>
        <dbReference type="Proteomes" id="UP000452235"/>
    </source>
</evidence>
<reference evidence="2 3" key="1">
    <citation type="submission" date="2020-01" db="EMBL/GenBank/DDBJ databases">
        <title>Aspergillus terreus IFO 6365 whole genome shotgun sequence.</title>
        <authorList>
            <person name="Kanamasa S."/>
            <person name="Takahashi H."/>
        </authorList>
    </citation>
    <scope>NUCLEOTIDE SEQUENCE [LARGE SCALE GENOMIC DNA]</scope>
    <source>
        <strain evidence="2 3">IFO 6365</strain>
    </source>
</reference>
<dbReference type="VEuPathDB" id="FungiDB:ATEG_02395"/>
<organism evidence="2 3">
    <name type="scientific">Aspergillus terreus</name>
    <dbReference type="NCBI Taxonomy" id="33178"/>
    <lineage>
        <taxon>Eukaryota</taxon>
        <taxon>Fungi</taxon>
        <taxon>Dikarya</taxon>
        <taxon>Ascomycota</taxon>
        <taxon>Pezizomycotina</taxon>
        <taxon>Eurotiomycetes</taxon>
        <taxon>Eurotiomycetidae</taxon>
        <taxon>Eurotiales</taxon>
        <taxon>Aspergillaceae</taxon>
        <taxon>Aspergillus</taxon>
        <taxon>Aspergillus subgen. Circumdati</taxon>
    </lineage>
</organism>
<evidence type="ECO:0000256" key="1">
    <source>
        <dbReference type="ARBA" id="ARBA00022801"/>
    </source>
</evidence>
<evidence type="ECO:0000313" key="2">
    <source>
        <dbReference type="EMBL" id="GFF13381.1"/>
    </source>
</evidence>
<dbReference type="Gene3D" id="2.60.120.260">
    <property type="entry name" value="Galactose-binding domain-like"/>
    <property type="match status" value="1"/>
</dbReference>
<name>A0A5M3YUL5_ASPTE</name>
<dbReference type="Proteomes" id="UP000452235">
    <property type="component" value="Unassembled WGS sequence"/>
</dbReference>
<accession>A0A5M3YUL5</accession>
<dbReference type="OrthoDB" id="4240053at2759"/>
<proteinExistence type="predicted"/>
<dbReference type="EMBL" id="BLJY01000002">
    <property type="protein sequence ID" value="GFF13381.1"/>
    <property type="molecule type" value="Genomic_DNA"/>
</dbReference>
<sequence length="166" mass="17689">MALSPSCNVVANPSFESGVLAPWYTTVVDVAQVSNGTQAFSGDYYLDLETGYVTMGNLVSQRINGLQPGANYTFSLQAMTPTAAASFCNVLVYMGGNATTGAVASTYDVLPNGGWTKVTGSYKARHREEVLHIFARCDSEDSSTTGDVYLDDVFLGVPEKCEAILD</sequence>
<dbReference type="GO" id="GO:0016798">
    <property type="term" value="F:hydrolase activity, acting on glycosyl bonds"/>
    <property type="evidence" value="ECO:0007669"/>
    <property type="project" value="InterPro"/>
</dbReference>
<dbReference type="Pfam" id="PF02018">
    <property type="entry name" value="CBM_4_9"/>
    <property type="match status" value="1"/>
</dbReference>
<comment type="caution">
    <text evidence="2">The sequence shown here is derived from an EMBL/GenBank/DDBJ whole genome shotgun (WGS) entry which is preliminary data.</text>
</comment>
<dbReference type="InterPro" id="IPR003305">
    <property type="entry name" value="CenC_carb-bd"/>
</dbReference>
<gene>
    <name evidence="2" type="ORF">ATEIFO6365_0002049200</name>
</gene>
<dbReference type="AlphaFoldDB" id="A0A5M3YUL5"/>
<keyword evidence="1" id="KW-0378">Hydrolase</keyword>
<dbReference type="SUPFAM" id="SSF49785">
    <property type="entry name" value="Galactose-binding domain-like"/>
    <property type="match status" value="1"/>
</dbReference>
<dbReference type="InterPro" id="IPR008979">
    <property type="entry name" value="Galactose-bd-like_sf"/>
</dbReference>
<keyword evidence="3" id="KW-1185">Reference proteome</keyword>
<protein>
    <submittedName>
        <fullName evidence="2">Carbohydrate binding domain protein</fullName>
    </submittedName>
</protein>